<dbReference type="Proteomes" id="UP000246104">
    <property type="component" value="Unassembled WGS sequence"/>
</dbReference>
<evidence type="ECO:0000313" key="2">
    <source>
        <dbReference type="Proteomes" id="UP000246104"/>
    </source>
</evidence>
<evidence type="ECO:0000313" key="1">
    <source>
        <dbReference type="EMBL" id="PWU23250.1"/>
    </source>
</evidence>
<sequence length="90" mass="10347">MSETKLLVGSLSNDLFRVANLTQRGSSLAAMRFMIEAQKWAQQLQKENIASYIRDIAREITLCKTTEISLEMAERYLMYGILLQNYSLHS</sequence>
<dbReference type="EMBL" id="PSRQ01000042">
    <property type="protein sequence ID" value="PWU23250.1"/>
    <property type="molecule type" value="Genomic_DNA"/>
</dbReference>
<dbReference type="AlphaFoldDB" id="A0A317JSJ1"/>
<gene>
    <name evidence="1" type="ORF">C5B42_03740</name>
</gene>
<comment type="caution">
    <text evidence="1">The sequence shown here is derived from an EMBL/GenBank/DDBJ whole genome shotgun (WGS) entry which is preliminary data.</text>
</comment>
<name>A0A317JSJ1_9BACT</name>
<organism evidence="1 2">
    <name type="scientific">Candidatus Cerribacteria bacterium 'Amazon FNV 2010 28 9'</name>
    <dbReference type="NCBI Taxonomy" id="2081795"/>
    <lineage>
        <taxon>Bacteria</taxon>
        <taxon>Candidatus Cerribacteria</taxon>
    </lineage>
</organism>
<protein>
    <submittedName>
        <fullName evidence="1">Uncharacterized protein</fullName>
    </submittedName>
</protein>
<proteinExistence type="predicted"/>
<accession>A0A317JSJ1</accession>
<reference evidence="1 2" key="1">
    <citation type="submission" date="2018-02" db="EMBL/GenBank/DDBJ databases">
        <title>Genomic Reconstructions from Amazon Rainforest and Pasture Soil Reveal Novel Insights into the Physiology of Candidate Phyla in Tropical Sites.</title>
        <authorList>
            <person name="Kroeger M.E."/>
            <person name="Delmont T."/>
            <person name="Eren A.M."/>
            <person name="Guo J."/>
            <person name="Meyer K.M."/>
            <person name="Khan K."/>
            <person name="Rodrigues J.L.M."/>
            <person name="Bohannan B.J.M."/>
            <person name="Tringe S."/>
            <person name="Borges C.D."/>
            <person name="Tiedje J."/>
            <person name="Tsai S.M."/>
            <person name="Nusslein K."/>
        </authorList>
    </citation>
    <scope>NUCLEOTIDE SEQUENCE [LARGE SCALE GENOMIC DNA]</scope>
    <source>
        <strain evidence="1">Amazon FNV 2010 28 9</strain>
    </source>
</reference>